<dbReference type="GO" id="GO:0046961">
    <property type="term" value="F:proton-transporting ATPase activity, rotational mechanism"/>
    <property type="evidence" value="ECO:0007669"/>
    <property type="project" value="InterPro"/>
</dbReference>
<dbReference type="VEuPathDB" id="CryptoDB:Vbra_1175"/>
<dbReference type="InterPro" id="IPR036906">
    <property type="entry name" value="ATPase_V1_fsu_sf"/>
</dbReference>
<dbReference type="InterPro" id="IPR008218">
    <property type="entry name" value="ATPase_V1-cplx_f_g_su"/>
</dbReference>
<comment type="similarity">
    <text evidence="1 5">Belongs to the V-ATPase F subunit family.</text>
</comment>
<dbReference type="PhylomeDB" id="A0A0G4FE00"/>
<dbReference type="OMA" id="IIICQHI"/>
<sequence>MSKKPRFIGGSDLKVAVIGDEDTVVGFCLAGVGGRDAQGRSNFLIVDNKTRMSDIENAFREFCDRKDIGVILINQHIAEQIRYMVDTHEKVIPTVLEIPSKDKPYDASKDSVMSRVKVFFGGNIE</sequence>
<dbReference type="PIRSF" id="PIRSF015945">
    <property type="entry name" value="ATPase_V1_F_euk"/>
    <property type="match status" value="1"/>
</dbReference>
<organism evidence="6 7">
    <name type="scientific">Vitrella brassicaformis (strain CCMP3155)</name>
    <dbReference type="NCBI Taxonomy" id="1169540"/>
    <lineage>
        <taxon>Eukaryota</taxon>
        <taxon>Sar</taxon>
        <taxon>Alveolata</taxon>
        <taxon>Colpodellida</taxon>
        <taxon>Vitrellaceae</taxon>
        <taxon>Vitrella</taxon>
    </lineage>
</organism>
<dbReference type="OrthoDB" id="10261947at2759"/>
<evidence type="ECO:0000256" key="5">
    <source>
        <dbReference type="PIRNR" id="PIRNR015945"/>
    </source>
</evidence>
<dbReference type="AlphaFoldDB" id="A0A0G4FE00"/>
<dbReference type="STRING" id="1169540.A0A0G4FE00"/>
<dbReference type="SUPFAM" id="SSF159468">
    <property type="entry name" value="AtpF-like"/>
    <property type="match status" value="1"/>
</dbReference>
<dbReference type="GO" id="GO:0033180">
    <property type="term" value="C:proton-transporting V-type ATPase, V1 domain"/>
    <property type="evidence" value="ECO:0007669"/>
    <property type="project" value="InterPro"/>
</dbReference>
<dbReference type="InParanoid" id="A0A0G4FE00"/>
<dbReference type="Proteomes" id="UP000041254">
    <property type="component" value="Unassembled WGS sequence"/>
</dbReference>
<proteinExistence type="inferred from homology"/>
<keyword evidence="4 5" id="KW-0406">Ion transport</keyword>
<keyword evidence="3 5" id="KW-0375">Hydrogen ion transport</keyword>
<evidence type="ECO:0000256" key="2">
    <source>
        <dbReference type="ARBA" id="ARBA00022448"/>
    </source>
</evidence>
<evidence type="ECO:0000256" key="1">
    <source>
        <dbReference type="ARBA" id="ARBA00010148"/>
    </source>
</evidence>
<dbReference type="EMBL" id="CDMY01000416">
    <property type="protein sequence ID" value="CEM11428.1"/>
    <property type="molecule type" value="Genomic_DNA"/>
</dbReference>
<dbReference type="InterPro" id="IPR005772">
    <property type="entry name" value="ATPase_V1-cplx_fsu_euk"/>
</dbReference>
<reference evidence="6 7" key="1">
    <citation type="submission" date="2014-11" db="EMBL/GenBank/DDBJ databases">
        <authorList>
            <person name="Zhu J."/>
            <person name="Qi W."/>
            <person name="Song R."/>
        </authorList>
    </citation>
    <scope>NUCLEOTIDE SEQUENCE [LARGE SCALE GENOMIC DNA]</scope>
</reference>
<dbReference type="PANTHER" id="PTHR13861:SF2">
    <property type="entry name" value="V-TYPE PROTON ATPASE SUBUNIT F"/>
    <property type="match status" value="1"/>
</dbReference>
<name>A0A0G4FE00_VITBC</name>
<evidence type="ECO:0000313" key="7">
    <source>
        <dbReference type="Proteomes" id="UP000041254"/>
    </source>
</evidence>
<comment type="subunit">
    <text evidence="5">V-ATPase is a heteromultimeric enzyme made up of two complexes: the ATP-hydrolytic V1 complex and the proton translocation V0 complex.</text>
</comment>
<dbReference type="Gene3D" id="3.40.50.10580">
    <property type="entry name" value="ATPase, V1 complex, subunit F"/>
    <property type="match status" value="1"/>
</dbReference>
<evidence type="ECO:0000313" key="6">
    <source>
        <dbReference type="EMBL" id="CEM11428.1"/>
    </source>
</evidence>
<gene>
    <name evidence="6" type="ORF">Vbra_1175</name>
</gene>
<evidence type="ECO:0000256" key="4">
    <source>
        <dbReference type="ARBA" id="ARBA00023065"/>
    </source>
</evidence>
<keyword evidence="7" id="KW-1185">Reference proteome</keyword>
<keyword evidence="2 5" id="KW-0813">Transport</keyword>
<dbReference type="FunFam" id="3.40.50.10580:FF:000004">
    <property type="entry name" value="V-type proton ATPase subunit F"/>
    <property type="match status" value="1"/>
</dbReference>
<dbReference type="PANTHER" id="PTHR13861">
    <property type="entry name" value="VACUOLAR ATP SYNTHASE SUBUNIT F"/>
    <property type="match status" value="1"/>
</dbReference>
<accession>A0A0G4FE00</accession>
<dbReference type="NCBIfam" id="TIGR01101">
    <property type="entry name" value="V_ATP_synt_F"/>
    <property type="match status" value="1"/>
</dbReference>
<dbReference type="FunCoup" id="A0A0G4FE00">
    <property type="interactions" value="396"/>
</dbReference>
<dbReference type="Pfam" id="PF01990">
    <property type="entry name" value="ATP-synt_F"/>
    <property type="match status" value="1"/>
</dbReference>
<protein>
    <recommendedName>
        <fullName evidence="5">V-type proton ATPase subunit F</fullName>
    </recommendedName>
</protein>
<comment type="function">
    <text evidence="5">Subunit of the V1 complex of vacuolar(H+)-ATPase (V-ATPase), a multisubunit enzyme composed of a peripheral complex (V1) that hydrolyzes ATP and a membrane integral complex (V0) that translocates protons. V-ATPase is responsible for acidifying and maintaining the pH of intracellular compartments.</text>
</comment>
<evidence type="ECO:0000256" key="3">
    <source>
        <dbReference type="ARBA" id="ARBA00022781"/>
    </source>
</evidence>